<reference evidence="3" key="1">
    <citation type="journal article" date="2020" name="Stud. Mycol.">
        <title>101 Dothideomycetes genomes: a test case for predicting lifestyles and emergence of pathogens.</title>
        <authorList>
            <person name="Haridas S."/>
            <person name="Albert R."/>
            <person name="Binder M."/>
            <person name="Bloem J."/>
            <person name="Labutti K."/>
            <person name="Salamov A."/>
            <person name="Andreopoulos B."/>
            <person name="Baker S."/>
            <person name="Barry K."/>
            <person name="Bills G."/>
            <person name="Bluhm B."/>
            <person name="Cannon C."/>
            <person name="Castanera R."/>
            <person name="Culley D."/>
            <person name="Daum C."/>
            <person name="Ezra D."/>
            <person name="Gonzalez J."/>
            <person name="Henrissat B."/>
            <person name="Kuo A."/>
            <person name="Liang C."/>
            <person name="Lipzen A."/>
            <person name="Lutzoni F."/>
            <person name="Magnuson J."/>
            <person name="Mondo S."/>
            <person name="Nolan M."/>
            <person name="Ohm R."/>
            <person name="Pangilinan J."/>
            <person name="Park H.-J."/>
            <person name="Ramirez L."/>
            <person name="Alfaro M."/>
            <person name="Sun H."/>
            <person name="Tritt A."/>
            <person name="Yoshinaga Y."/>
            <person name="Zwiers L.-H."/>
            <person name="Turgeon B."/>
            <person name="Goodwin S."/>
            <person name="Spatafora J."/>
            <person name="Crous P."/>
            <person name="Grigoriev I."/>
        </authorList>
    </citation>
    <scope>NUCLEOTIDE SEQUENCE</scope>
    <source>
        <strain evidence="3">CBS 122681</strain>
    </source>
</reference>
<feature type="domain" description="Heterokaryon incompatibility" evidence="2">
    <location>
        <begin position="64"/>
        <end position="236"/>
    </location>
</feature>
<dbReference type="EMBL" id="MU004319">
    <property type="protein sequence ID" value="KAF2658000.1"/>
    <property type="molecule type" value="Genomic_DNA"/>
</dbReference>
<evidence type="ECO:0000313" key="3">
    <source>
        <dbReference type="EMBL" id="KAF2658000.1"/>
    </source>
</evidence>
<feature type="region of interest" description="Disordered" evidence="1">
    <location>
        <begin position="122"/>
        <end position="141"/>
    </location>
</feature>
<dbReference type="AlphaFoldDB" id="A0A6A6TDT4"/>
<keyword evidence="4" id="KW-1185">Reference proteome</keyword>
<evidence type="ECO:0000256" key="1">
    <source>
        <dbReference type="SAM" id="MobiDB-lite"/>
    </source>
</evidence>
<evidence type="ECO:0000313" key="4">
    <source>
        <dbReference type="Proteomes" id="UP000799324"/>
    </source>
</evidence>
<accession>A0A6A6TDT4</accession>
<evidence type="ECO:0000259" key="2">
    <source>
        <dbReference type="Pfam" id="PF06985"/>
    </source>
</evidence>
<name>A0A6A6TDT4_9PLEO</name>
<protein>
    <recommendedName>
        <fullName evidence="2">Heterokaryon incompatibility domain-containing protein</fullName>
    </recommendedName>
</protein>
<dbReference type="InterPro" id="IPR052895">
    <property type="entry name" value="HetReg/Transcr_Mod"/>
</dbReference>
<dbReference type="OrthoDB" id="3778314at2759"/>
<dbReference type="Pfam" id="PF06985">
    <property type="entry name" value="HET"/>
    <property type="match status" value="1"/>
</dbReference>
<dbReference type="PANTHER" id="PTHR24148:SF64">
    <property type="entry name" value="HETEROKARYON INCOMPATIBILITY DOMAIN-CONTAINING PROTEIN"/>
    <property type="match status" value="1"/>
</dbReference>
<gene>
    <name evidence="3" type="ORF">K491DRAFT_690554</name>
</gene>
<proteinExistence type="predicted"/>
<dbReference type="Proteomes" id="UP000799324">
    <property type="component" value="Unassembled WGS sequence"/>
</dbReference>
<dbReference type="InterPro" id="IPR010730">
    <property type="entry name" value="HET"/>
</dbReference>
<dbReference type="PANTHER" id="PTHR24148">
    <property type="entry name" value="ANKYRIN REPEAT DOMAIN-CONTAINING PROTEIN 39 HOMOLOG-RELATED"/>
    <property type="match status" value="1"/>
</dbReference>
<organism evidence="3 4">
    <name type="scientific">Lophiostoma macrostomum CBS 122681</name>
    <dbReference type="NCBI Taxonomy" id="1314788"/>
    <lineage>
        <taxon>Eukaryota</taxon>
        <taxon>Fungi</taxon>
        <taxon>Dikarya</taxon>
        <taxon>Ascomycota</taxon>
        <taxon>Pezizomycotina</taxon>
        <taxon>Dothideomycetes</taxon>
        <taxon>Pleosporomycetidae</taxon>
        <taxon>Pleosporales</taxon>
        <taxon>Lophiostomataceae</taxon>
        <taxon>Lophiostoma</taxon>
    </lineage>
</organism>
<sequence length="710" mass="81443">MEPEQPRLVCHTDRTTGMEKPTRLQPLEDPTKQFRLIRFAADSSLATTRCDIVVKSLADSVGSYSAISYTWGGLERSSSIIIKEHGQQAREVFVGRNLGLALRDLHTEEPFERSHTEAFESLREAKDSKTASEQTHPRTKAESSYQSRYFWVDGLCIEQTDQHERNHQVSLMGLIYRNATRVMVWLDFEHRIERLEEWIDHLRWQWKLPATPEVKKRHDDILTADPWWTRFWTVQEAIMGREVIFYSHDKRIPWTVFESLLTDDIKSSASRATSQNQTLRLSSEDSLAGPVQDGGRTPFLKLRNIRKLYSRQVTARTQAMSSGLMLDRLLWEFRNRLVTVPQDRIFALLGVAQVPFIIIPDYNVSVEEVFSQFSKDLVSREDISPTYPLEHIALTHDIVPRSDNISSWAARWDSSSPKTFEFMGAYDPHVTAFDSDGSICLWLQGVASLIKADSRKHLPGELEVRGKGLRVVSSITENIWSKLEPGPLVRKPALALREWMLFAGISTSTLPKEAFAKFIRTVLSDRTSDRRTRLPTDVDFYGKWMKLLIPGPSPPGIPFLDRSELRIYSRGFMDKSSCTQCKHDADAQYTCGRCRQFTHDLLPLVGHTVRGWHLAKTERDDLVLVPKLTKVSDIVAILLGMSTPVILRYMGKGRYKVVGRCYLDGYMDGKAVKDIMEELLVDGEDRSATMEQIDVEEVLKRHRFKRLLLV</sequence>